<keyword evidence="3" id="KW-1185">Reference proteome</keyword>
<reference evidence="2 3" key="1">
    <citation type="submission" date="2024-06" db="EMBL/GenBank/DDBJ databases">
        <title>The Natural Products Discovery Center: Release of the First 8490 Sequenced Strains for Exploring Actinobacteria Biosynthetic Diversity.</title>
        <authorList>
            <person name="Kalkreuter E."/>
            <person name="Kautsar S.A."/>
            <person name="Yang D."/>
            <person name="Bader C.D."/>
            <person name="Teijaro C.N."/>
            <person name="Fluegel L."/>
            <person name="Davis C.M."/>
            <person name="Simpson J.R."/>
            <person name="Lauterbach L."/>
            <person name="Steele A.D."/>
            <person name="Gui C."/>
            <person name="Meng S."/>
            <person name="Li G."/>
            <person name="Viehrig K."/>
            <person name="Ye F."/>
            <person name="Su P."/>
            <person name="Kiefer A.F."/>
            <person name="Nichols A."/>
            <person name="Cepeda A.J."/>
            <person name="Yan W."/>
            <person name="Fan B."/>
            <person name="Jiang Y."/>
            <person name="Adhikari A."/>
            <person name="Zheng C.-J."/>
            <person name="Schuster L."/>
            <person name="Cowan T.M."/>
            <person name="Smanski M.J."/>
            <person name="Chevrette M.G."/>
            <person name="De Carvalho L.P.S."/>
            <person name="Shen B."/>
        </authorList>
    </citation>
    <scope>NUCLEOTIDE SEQUENCE [LARGE SCALE GENOMIC DNA]</scope>
    <source>
        <strain evidence="2 3">NPDC053791</strain>
    </source>
</reference>
<keyword evidence="1" id="KW-0472">Membrane</keyword>
<evidence type="ECO:0000313" key="2">
    <source>
        <dbReference type="EMBL" id="MEV4926003.1"/>
    </source>
</evidence>
<keyword evidence="1" id="KW-1133">Transmembrane helix</keyword>
<evidence type="ECO:0000313" key="3">
    <source>
        <dbReference type="Proteomes" id="UP001552479"/>
    </source>
</evidence>
<feature type="transmembrane region" description="Helical" evidence="1">
    <location>
        <begin position="168"/>
        <end position="190"/>
    </location>
</feature>
<sequence>MLDASTWWSRVNNHVLESALGLALLLVGLFKVLLPVLGVVGPLALASTTRTVGIDADVPLPDTTASGAVTLRAAGRAELVFHSPGFGDRLLLILPGLVGAVLLLVIFDVLIRLARTFHAGDFFVPRNARRLLVVSGLVFLIGTLPPALDVLTTHLLVDGTPVGQVVHTPYSLDMVAVFGALLTAAAAAAFRQGARLREDVEGLV</sequence>
<comment type="caution">
    <text evidence="2">The sequence shown here is derived from an EMBL/GenBank/DDBJ whole genome shotgun (WGS) entry which is preliminary data.</text>
</comment>
<feature type="transmembrane region" description="Helical" evidence="1">
    <location>
        <begin position="20"/>
        <end position="45"/>
    </location>
</feature>
<feature type="transmembrane region" description="Helical" evidence="1">
    <location>
        <begin position="131"/>
        <end position="148"/>
    </location>
</feature>
<dbReference type="EMBL" id="JBFASG010000028">
    <property type="protein sequence ID" value="MEV4926003.1"/>
    <property type="molecule type" value="Genomic_DNA"/>
</dbReference>
<feature type="transmembrane region" description="Helical" evidence="1">
    <location>
        <begin position="90"/>
        <end position="111"/>
    </location>
</feature>
<evidence type="ECO:0000256" key="1">
    <source>
        <dbReference type="SAM" id="Phobius"/>
    </source>
</evidence>
<name>A0ABV3IZX5_9ACTN</name>
<gene>
    <name evidence="2" type="ORF">AB0L03_24800</name>
</gene>
<organism evidence="2 3">
    <name type="scientific">Streptomyces roseoverticillatus</name>
    <dbReference type="NCBI Taxonomy" id="66429"/>
    <lineage>
        <taxon>Bacteria</taxon>
        <taxon>Bacillati</taxon>
        <taxon>Actinomycetota</taxon>
        <taxon>Actinomycetes</taxon>
        <taxon>Kitasatosporales</taxon>
        <taxon>Streptomycetaceae</taxon>
        <taxon>Streptomyces</taxon>
    </lineage>
</organism>
<dbReference type="RefSeq" id="WP_033269899.1">
    <property type="nucleotide sequence ID" value="NZ_JBEZGT010000008.1"/>
</dbReference>
<dbReference type="Proteomes" id="UP001552479">
    <property type="component" value="Unassembled WGS sequence"/>
</dbReference>
<dbReference type="GeneID" id="78639371"/>
<protein>
    <submittedName>
        <fullName evidence="2">DUF2975 domain-containing protein</fullName>
    </submittedName>
</protein>
<proteinExistence type="predicted"/>
<keyword evidence="1" id="KW-0812">Transmembrane</keyword>
<accession>A0ABV3IZX5</accession>